<organism evidence="2 3">
    <name type="scientific">Protea cynaroides</name>
    <dbReference type="NCBI Taxonomy" id="273540"/>
    <lineage>
        <taxon>Eukaryota</taxon>
        <taxon>Viridiplantae</taxon>
        <taxon>Streptophyta</taxon>
        <taxon>Embryophyta</taxon>
        <taxon>Tracheophyta</taxon>
        <taxon>Spermatophyta</taxon>
        <taxon>Magnoliopsida</taxon>
        <taxon>Proteales</taxon>
        <taxon>Proteaceae</taxon>
        <taxon>Protea</taxon>
    </lineage>
</organism>
<proteinExistence type="predicted"/>
<feature type="compositionally biased region" description="Low complexity" evidence="1">
    <location>
        <begin position="37"/>
        <end position="54"/>
    </location>
</feature>
<feature type="compositionally biased region" description="Basic and acidic residues" evidence="1">
    <location>
        <begin position="1"/>
        <end position="17"/>
    </location>
</feature>
<dbReference type="EMBL" id="JAMYWD010000004">
    <property type="protein sequence ID" value="KAJ4974013.1"/>
    <property type="molecule type" value="Genomic_DNA"/>
</dbReference>
<keyword evidence="3" id="KW-1185">Reference proteome</keyword>
<evidence type="ECO:0000313" key="2">
    <source>
        <dbReference type="EMBL" id="KAJ4974013.1"/>
    </source>
</evidence>
<evidence type="ECO:0000313" key="3">
    <source>
        <dbReference type="Proteomes" id="UP001141806"/>
    </source>
</evidence>
<accession>A0A9Q0KNP1</accession>
<reference evidence="2" key="1">
    <citation type="journal article" date="2023" name="Plant J.">
        <title>The genome of the king protea, Protea cynaroides.</title>
        <authorList>
            <person name="Chang J."/>
            <person name="Duong T.A."/>
            <person name="Schoeman C."/>
            <person name="Ma X."/>
            <person name="Roodt D."/>
            <person name="Barker N."/>
            <person name="Li Z."/>
            <person name="Van de Peer Y."/>
            <person name="Mizrachi E."/>
        </authorList>
    </citation>
    <scope>NUCLEOTIDE SEQUENCE</scope>
    <source>
        <tissue evidence="2">Young leaves</tissue>
    </source>
</reference>
<gene>
    <name evidence="2" type="ORF">NE237_007187</name>
</gene>
<evidence type="ECO:0000256" key="1">
    <source>
        <dbReference type="SAM" id="MobiDB-lite"/>
    </source>
</evidence>
<dbReference type="Proteomes" id="UP001141806">
    <property type="component" value="Unassembled WGS sequence"/>
</dbReference>
<comment type="caution">
    <text evidence="2">The sequence shown here is derived from an EMBL/GenBank/DDBJ whole genome shotgun (WGS) entry which is preliminary data.</text>
</comment>
<dbReference type="AlphaFoldDB" id="A0A9Q0KNP1"/>
<protein>
    <submittedName>
        <fullName evidence="2">Uncharacterized protein</fullName>
    </submittedName>
</protein>
<name>A0A9Q0KNP1_9MAGN</name>
<feature type="region of interest" description="Disordered" evidence="1">
    <location>
        <begin position="1"/>
        <end position="56"/>
    </location>
</feature>
<sequence length="166" mass="18276">MSAENVRETGHVEKKAQDIGSFTPVEVGDDDGEVRANMKGSNCMKSKSSSNLKSDQSLIEGSNLSARHPMPRTRLHFTAIPSYLNPFNHIVYQNLTQSTLVDQVSNLNPPPMTKSHPTNLNSCDLSSSTALDRQAKSQAFNSVLFAKPLPLQTKTLNLRLILPRSK</sequence>